<dbReference type="GO" id="GO:0015385">
    <property type="term" value="F:sodium:proton antiporter activity"/>
    <property type="evidence" value="ECO:0007669"/>
    <property type="project" value="InterPro"/>
</dbReference>
<dbReference type="OrthoDB" id="2190219at2759"/>
<keyword evidence="3" id="KW-0915">Sodium</keyword>
<dbReference type="PANTHER" id="PTHR31382:SF4">
    <property type="entry name" value="NA(+)_H(+) ANTIPORTER"/>
    <property type="match status" value="1"/>
</dbReference>
<evidence type="ECO:0000256" key="1">
    <source>
        <dbReference type="ARBA" id="ARBA00022448"/>
    </source>
</evidence>
<dbReference type="Proteomes" id="UP000307440">
    <property type="component" value="Unassembled WGS sequence"/>
</dbReference>
<accession>A0A5C3KQ86</accession>
<evidence type="ECO:0000256" key="7">
    <source>
        <dbReference type="SAM" id="Phobius"/>
    </source>
</evidence>
<evidence type="ECO:0000313" key="8">
    <source>
        <dbReference type="EMBL" id="TFK22701.1"/>
    </source>
</evidence>
<evidence type="ECO:0000256" key="4">
    <source>
        <dbReference type="ARBA" id="ARBA00023065"/>
    </source>
</evidence>
<gene>
    <name evidence="8" type="ORF">FA15DRAFT_595631</name>
</gene>
<dbReference type="InterPro" id="IPR004712">
    <property type="entry name" value="Na+/H+_antiporter_fungi"/>
</dbReference>
<keyword evidence="5" id="KW-0739">Sodium transport</keyword>
<organism evidence="8 9">
    <name type="scientific">Coprinopsis marcescibilis</name>
    <name type="common">Agaric fungus</name>
    <name type="synonym">Psathyrella marcescibilis</name>
    <dbReference type="NCBI Taxonomy" id="230819"/>
    <lineage>
        <taxon>Eukaryota</taxon>
        <taxon>Fungi</taxon>
        <taxon>Dikarya</taxon>
        <taxon>Basidiomycota</taxon>
        <taxon>Agaricomycotina</taxon>
        <taxon>Agaricomycetes</taxon>
        <taxon>Agaricomycetidae</taxon>
        <taxon>Agaricales</taxon>
        <taxon>Agaricineae</taxon>
        <taxon>Psathyrellaceae</taxon>
        <taxon>Coprinopsis</taxon>
    </lineage>
</organism>
<proteinExistence type="predicted"/>
<evidence type="ECO:0000256" key="2">
    <source>
        <dbReference type="ARBA" id="ARBA00022449"/>
    </source>
</evidence>
<feature type="region of interest" description="Disordered" evidence="6">
    <location>
        <begin position="161"/>
        <end position="194"/>
    </location>
</feature>
<dbReference type="GO" id="GO:0005886">
    <property type="term" value="C:plasma membrane"/>
    <property type="evidence" value="ECO:0007669"/>
    <property type="project" value="InterPro"/>
</dbReference>
<dbReference type="GO" id="GO:0030007">
    <property type="term" value="P:intracellular potassium ion homeostasis"/>
    <property type="evidence" value="ECO:0007669"/>
    <property type="project" value="TreeGrafter"/>
</dbReference>
<dbReference type="GO" id="GO:0042391">
    <property type="term" value="P:regulation of membrane potential"/>
    <property type="evidence" value="ECO:0007669"/>
    <property type="project" value="InterPro"/>
</dbReference>
<keyword evidence="1" id="KW-0813">Transport</keyword>
<evidence type="ECO:0000256" key="3">
    <source>
        <dbReference type="ARBA" id="ARBA00023053"/>
    </source>
</evidence>
<reference evidence="8 9" key="1">
    <citation type="journal article" date="2019" name="Nat. Ecol. Evol.">
        <title>Megaphylogeny resolves global patterns of mushroom evolution.</title>
        <authorList>
            <person name="Varga T."/>
            <person name="Krizsan K."/>
            <person name="Foldi C."/>
            <person name="Dima B."/>
            <person name="Sanchez-Garcia M."/>
            <person name="Sanchez-Ramirez S."/>
            <person name="Szollosi G.J."/>
            <person name="Szarkandi J.G."/>
            <person name="Papp V."/>
            <person name="Albert L."/>
            <person name="Andreopoulos W."/>
            <person name="Angelini C."/>
            <person name="Antonin V."/>
            <person name="Barry K.W."/>
            <person name="Bougher N.L."/>
            <person name="Buchanan P."/>
            <person name="Buyck B."/>
            <person name="Bense V."/>
            <person name="Catcheside P."/>
            <person name="Chovatia M."/>
            <person name="Cooper J."/>
            <person name="Damon W."/>
            <person name="Desjardin D."/>
            <person name="Finy P."/>
            <person name="Geml J."/>
            <person name="Haridas S."/>
            <person name="Hughes K."/>
            <person name="Justo A."/>
            <person name="Karasinski D."/>
            <person name="Kautmanova I."/>
            <person name="Kiss B."/>
            <person name="Kocsube S."/>
            <person name="Kotiranta H."/>
            <person name="LaButti K.M."/>
            <person name="Lechner B.E."/>
            <person name="Liimatainen K."/>
            <person name="Lipzen A."/>
            <person name="Lukacs Z."/>
            <person name="Mihaltcheva S."/>
            <person name="Morgado L.N."/>
            <person name="Niskanen T."/>
            <person name="Noordeloos M.E."/>
            <person name="Ohm R.A."/>
            <person name="Ortiz-Santana B."/>
            <person name="Ovrebo C."/>
            <person name="Racz N."/>
            <person name="Riley R."/>
            <person name="Savchenko A."/>
            <person name="Shiryaev A."/>
            <person name="Soop K."/>
            <person name="Spirin V."/>
            <person name="Szebenyi C."/>
            <person name="Tomsovsky M."/>
            <person name="Tulloss R.E."/>
            <person name="Uehling J."/>
            <person name="Grigoriev I.V."/>
            <person name="Vagvolgyi C."/>
            <person name="Papp T."/>
            <person name="Martin F.M."/>
            <person name="Miettinen O."/>
            <person name="Hibbett D.S."/>
            <person name="Nagy L.G."/>
        </authorList>
    </citation>
    <scope>NUCLEOTIDE SEQUENCE [LARGE SCALE GENOMIC DNA]</scope>
    <source>
        <strain evidence="8 9">CBS 121175</strain>
    </source>
</reference>
<evidence type="ECO:0000313" key="9">
    <source>
        <dbReference type="Proteomes" id="UP000307440"/>
    </source>
</evidence>
<dbReference type="STRING" id="230819.A0A5C3KQ86"/>
<keyword evidence="7" id="KW-1133">Transmembrane helix</keyword>
<dbReference type="GO" id="GO:0036376">
    <property type="term" value="P:sodium ion export across plasma membrane"/>
    <property type="evidence" value="ECO:0007669"/>
    <property type="project" value="InterPro"/>
</dbReference>
<dbReference type="AlphaFoldDB" id="A0A5C3KQ86"/>
<evidence type="ECO:0000256" key="5">
    <source>
        <dbReference type="ARBA" id="ARBA00023201"/>
    </source>
</evidence>
<evidence type="ECO:0000256" key="6">
    <source>
        <dbReference type="SAM" id="MobiDB-lite"/>
    </source>
</evidence>
<keyword evidence="4" id="KW-0406">Ion transport</keyword>
<keyword evidence="7" id="KW-0812">Transmembrane</keyword>
<name>A0A5C3KQ86_COPMA</name>
<protein>
    <submittedName>
        <fullName evidence="8">Uncharacterized protein</fullName>
    </submittedName>
</protein>
<sequence>QLNDLIDRHSYVAQYVSLARFTINVQSNLVFSSVIDLLFNVAAFIFVGAWTPFNKFQDAALGLRVWRVIAIAILVLLFRRLPVMMALDRWIPDVKDFREALFSREPKGTAFISTLALEIFHKAHKTEENSQNHEEVHRVAELIQPIVAFTVLCSITMHNLSRSPSHPPALADGGTVSVARGPDTRQPPYPRTSAGQVTCGKLTCELVSLAPSQI</sequence>
<feature type="transmembrane region" description="Helical" evidence="7">
    <location>
        <begin position="59"/>
        <end position="78"/>
    </location>
</feature>
<feature type="transmembrane region" description="Helical" evidence="7">
    <location>
        <begin position="29"/>
        <end position="53"/>
    </location>
</feature>
<keyword evidence="7" id="KW-0472">Membrane</keyword>
<dbReference type="PANTHER" id="PTHR31382">
    <property type="entry name" value="NA(+)/H(+) ANTIPORTER"/>
    <property type="match status" value="1"/>
</dbReference>
<keyword evidence="2" id="KW-0050">Antiport</keyword>
<dbReference type="GO" id="GO:0120029">
    <property type="term" value="P:proton export across plasma membrane"/>
    <property type="evidence" value="ECO:0007669"/>
    <property type="project" value="InterPro"/>
</dbReference>
<feature type="non-terminal residue" evidence="8">
    <location>
        <position position="1"/>
    </location>
</feature>
<dbReference type="EMBL" id="ML210234">
    <property type="protein sequence ID" value="TFK22701.1"/>
    <property type="molecule type" value="Genomic_DNA"/>
</dbReference>
<keyword evidence="9" id="KW-1185">Reference proteome</keyword>